<gene>
    <name evidence="3" type="primary">LDB17</name>
    <name evidence="3" type="ORF">AWJ20_89</name>
</gene>
<feature type="region of interest" description="Disordered" evidence="1">
    <location>
        <begin position="405"/>
        <end position="454"/>
    </location>
</feature>
<feature type="compositionally biased region" description="Basic residues" evidence="1">
    <location>
        <begin position="363"/>
        <end position="384"/>
    </location>
</feature>
<dbReference type="GO" id="GO:0071933">
    <property type="term" value="F:Arp2/3 complex binding"/>
    <property type="evidence" value="ECO:0007669"/>
    <property type="project" value="TreeGrafter"/>
</dbReference>
<sequence>MLVLGLEDLSVPWRILIGAVLLVDGRLHKSTLEMLQEEAAISLIVETLWQDRFSNIRLQRIFLELLYEMCRIQKIPIRELQKISKEFLEFLFSVVENKAGYDTTDPYNMAAMKVILALNEQYMIAVLSGHSPDESDEEEQEENANQESISLRNKTFDILKKDGDMYRAFGENMVFIFNRGADKCIQLMMLKLLYLIFTTKETFQYMYLNDLKVVVGVIIRELHDLPFEEEDLRNTYLRILHPLLQNTQIRYEQYKKDELLSLLEVFANPSCANSHAISENTQRLAYRCLRVDWLGYCSPIISPITSLSEQNTGVSIETRSSSNSEYIDRKQTSSVPLIEMSPVTSISSASSSTTDVTEMPKLRHSSSHNHLLVTHHKRPPRPSPRKLQAMQIRNTSAIEVATLVKTHTPPPPPPRHRNLSLPGSQILEGRPSSTPPPPPRPRMMRIGTPVGPCP</sequence>
<dbReference type="GO" id="GO:0051666">
    <property type="term" value="P:actin cortical patch localization"/>
    <property type="evidence" value="ECO:0007669"/>
    <property type="project" value="TreeGrafter"/>
</dbReference>
<keyword evidence="4" id="KW-1185">Reference proteome</keyword>
<evidence type="ECO:0000259" key="2">
    <source>
        <dbReference type="Pfam" id="PF09431"/>
    </source>
</evidence>
<dbReference type="InterPro" id="IPR030125">
    <property type="entry name" value="SPIN90/Ldb17"/>
</dbReference>
<name>A0A167CLQ7_9ASCO</name>
<dbReference type="AlphaFoldDB" id="A0A167CLQ7"/>
<accession>A0A167CLQ7</accession>
<feature type="region of interest" description="Disordered" evidence="1">
    <location>
        <begin position="363"/>
        <end position="387"/>
    </location>
</feature>
<dbReference type="RefSeq" id="XP_018734341.1">
    <property type="nucleotide sequence ID" value="XM_018882859.1"/>
</dbReference>
<dbReference type="GeneID" id="30037971"/>
<evidence type="ECO:0000313" key="3">
    <source>
        <dbReference type="EMBL" id="ANB11864.1"/>
    </source>
</evidence>
<organism evidence="3 4">
    <name type="scientific">Sugiyamaella lignohabitans</name>
    <dbReference type="NCBI Taxonomy" id="796027"/>
    <lineage>
        <taxon>Eukaryota</taxon>
        <taxon>Fungi</taxon>
        <taxon>Dikarya</taxon>
        <taxon>Ascomycota</taxon>
        <taxon>Saccharomycotina</taxon>
        <taxon>Dipodascomycetes</taxon>
        <taxon>Dipodascales</taxon>
        <taxon>Trichomonascaceae</taxon>
        <taxon>Sugiyamaella</taxon>
    </lineage>
</organism>
<evidence type="ECO:0000313" key="4">
    <source>
        <dbReference type="Proteomes" id="UP000189580"/>
    </source>
</evidence>
<protein>
    <submittedName>
        <fullName evidence="3">Ldb17p</fullName>
    </submittedName>
</protein>
<dbReference type="OrthoDB" id="445362at2759"/>
<feature type="compositionally biased region" description="Low complexity" evidence="1">
    <location>
        <begin position="444"/>
        <end position="454"/>
    </location>
</feature>
<evidence type="ECO:0000256" key="1">
    <source>
        <dbReference type="SAM" id="MobiDB-lite"/>
    </source>
</evidence>
<dbReference type="GO" id="GO:0000147">
    <property type="term" value="P:actin cortical patch assembly"/>
    <property type="evidence" value="ECO:0007669"/>
    <property type="project" value="TreeGrafter"/>
</dbReference>
<dbReference type="EMBL" id="CP014501">
    <property type="protein sequence ID" value="ANB11864.1"/>
    <property type="molecule type" value="Genomic_DNA"/>
</dbReference>
<dbReference type="Proteomes" id="UP000189580">
    <property type="component" value="Chromosome a"/>
</dbReference>
<dbReference type="GO" id="GO:0006897">
    <property type="term" value="P:endocytosis"/>
    <property type="evidence" value="ECO:0007669"/>
    <property type="project" value="TreeGrafter"/>
</dbReference>
<dbReference type="GO" id="GO:0030479">
    <property type="term" value="C:actin cortical patch"/>
    <property type="evidence" value="ECO:0007669"/>
    <property type="project" value="TreeGrafter"/>
</dbReference>
<dbReference type="InterPro" id="IPR018556">
    <property type="entry name" value="SPIN90/Ldb17_LRD"/>
</dbReference>
<dbReference type="KEGG" id="slb:AWJ20_89"/>
<dbReference type="PANTHER" id="PTHR13357">
    <property type="entry name" value="SH3 ADAPTER PROTEIN SPIN90 NCK INTERACTING PROTEIN WITH SH3 DOMAIN"/>
    <property type="match status" value="1"/>
</dbReference>
<dbReference type="PANTHER" id="PTHR13357:SF1">
    <property type="entry name" value="NCK-INTERACTING PROTEIN WITH SH3 DOMAIN"/>
    <property type="match status" value="1"/>
</dbReference>
<reference evidence="3 4" key="1">
    <citation type="submission" date="2016-02" db="EMBL/GenBank/DDBJ databases">
        <title>Complete genome sequence and transcriptome regulation of the pentose utilising yeast Sugiyamaella lignohabitans.</title>
        <authorList>
            <person name="Bellasio M."/>
            <person name="Peymann A."/>
            <person name="Valli M."/>
            <person name="Sipitzky M."/>
            <person name="Graf A."/>
            <person name="Sauer M."/>
            <person name="Marx H."/>
            <person name="Mattanovich D."/>
        </authorList>
    </citation>
    <scope>NUCLEOTIDE SEQUENCE [LARGE SCALE GENOMIC DNA]</scope>
    <source>
        <strain evidence="3 4">CBS 10342</strain>
    </source>
</reference>
<proteinExistence type="predicted"/>
<feature type="domain" description="SPIN90/Ldb17 leucine-rich" evidence="2">
    <location>
        <begin position="105"/>
        <end position="259"/>
    </location>
</feature>
<dbReference type="Pfam" id="PF09431">
    <property type="entry name" value="SPIN90_LRD"/>
    <property type="match status" value="1"/>
</dbReference>